<keyword evidence="3" id="KW-1185">Reference proteome</keyword>
<dbReference type="EnsemblMetazoa" id="XM_030979038">
    <property type="protein sequence ID" value="XP_030834898"/>
    <property type="gene ID" value="LOC115921544"/>
</dbReference>
<dbReference type="RefSeq" id="XP_030834898.1">
    <property type="nucleotide sequence ID" value="XM_030979038.1"/>
</dbReference>
<proteinExistence type="predicted"/>
<dbReference type="InterPro" id="IPR018289">
    <property type="entry name" value="MULE_transposase_dom"/>
</dbReference>
<dbReference type="Pfam" id="PF10551">
    <property type="entry name" value="MULE"/>
    <property type="match status" value="1"/>
</dbReference>
<feature type="domain" description="MULE transposase" evidence="1">
    <location>
        <begin position="130"/>
        <end position="228"/>
    </location>
</feature>
<dbReference type="InParanoid" id="A0A7M7NCZ5"/>
<reference evidence="3" key="1">
    <citation type="submission" date="2015-02" db="EMBL/GenBank/DDBJ databases">
        <title>Genome sequencing for Strongylocentrotus purpuratus.</title>
        <authorList>
            <person name="Murali S."/>
            <person name="Liu Y."/>
            <person name="Vee V."/>
            <person name="English A."/>
            <person name="Wang M."/>
            <person name="Skinner E."/>
            <person name="Han Y."/>
            <person name="Muzny D.M."/>
            <person name="Worley K.C."/>
            <person name="Gibbs R.A."/>
        </authorList>
    </citation>
    <scope>NUCLEOTIDE SEQUENCE</scope>
</reference>
<dbReference type="OMA" id="AMHIITC"/>
<sequence>MAATPHNHEPDQDRTRVIAARAGLKRTARDVNSGPTTETVANALMVAHPEIRGQLGQLSALRRDVQRQRRAAYPAEPESKETLEIPDEWTLTGDVEGQRFLLYDSGPGQDRLILFATDSQLRRLAVASTWYMDGTFSRAPAIFTQVYCIRAEVDEGAVSCVYALMSGKTRALYIRLFNALMEALIDRGHDAHAPRTIVTDFEEAARSAVQFCLGNAVQLHGCFFHLTQRTWKRVADNGLRGLYLQDEGVRTYLGMMDGLAFLPPQDVVRGMEFLRRIMPTPALQPVVDYFDRTYVTGTLRADGHLTPPRFPPPPKTGTSTKSLSMMGIGLTMCAKGGTMPSVISSVCSFYFPKLKFYAMHIITCQLDKYSCTRYISKPRNYFKTK</sequence>
<dbReference type="PANTHER" id="PTHR47160">
    <property type="entry name" value="PUTATIVE-RELATED"/>
    <property type="match status" value="1"/>
</dbReference>
<reference evidence="2" key="2">
    <citation type="submission" date="2021-01" db="UniProtKB">
        <authorList>
            <consortium name="EnsemblMetazoa"/>
        </authorList>
    </citation>
    <scope>IDENTIFICATION</scope>
</reference>
<dbReference type="AlphaFoldDB" id="A0A7M7NCZ5"/>
<evidence type="ECO:0000313" key="2">
    <source>
        <dbReference type="EnsemblMetazoa" id="XP_030834898"/>
    </source>
</evidence>
<dbReference type="Proteomes" id="UP000007110">
    <property type="component" value="Unassembled WGS sequence"/>
</dbReference>
<dbReference type="GeneID" id="115921544"/>
<dbReference type="PANTHER" id="PTHR47160:SF8">
    <property type="entry name" value="MULE TRANSPOSASE DOMAIN-CONTAINING PROTEIN"/>
    <property type="match status" value="1"/>
</dbReference>
<evidence type="ECO:0000313" key="3">
    <source>
        <dbReference type="Proteomes" id="UP000007110"/>
    </source>
</evidence>
<organism evidence="2 3">
    <name type="scientific">Strongylocentrotus purpuratus</name>
    <name type="common">Purple sea urchin</name>
    <dbReference type="NCBI Taxonomy" id="7668"/>
    <lineage>
        <taxon>Eukaryota</taxon>
        <taxon>Metazoa</taxon>
        <taxon>Echinodermata</taxon>
        <taxon>Eleutherozoa</taxon>
        <taxon>Echinozoa</taxon>
        <taxon>Echinoidea</taxon>
        <taxon>Euechinoidea</taxon>
        <taxon>Echinacea</taxon>
        <taxon>Camarodonta</taxon>
        <taxon>Echinidea</taxon>
        <taxon>Strongylocentrotidae</taxon>
        <taxon>Strongylocentrotus</taxon>
    </lineage>
</organism>
<dbReference type="OrthoDB" id="6612379at2759"/>
<protein>
    <recommendedName>
        <fullName evidence="1">MULE transposase domain-containing protein</fullName>
    </recommendedName>
</protein>
<name>A0A7M7NCZ5_STRPU</name>
<dbReference type="KEGG" id="spu:115921544"/>
<evidence type="ECO:0000259" key="1">
    <source>
        <dbReference type="Pfam" id="PF10551"/>
    </source>
</evidence>
<accession>A0A7M7NCZ5</accession>